<keyword evidence="3 6" id="KW-0812">Transmembrane</keyword>
<protein>
    <recommendedName>
        <fullName evidence="7">RDD domain-containing protein</fullName>
    </recommendedName>
</protein>
<proteinExistence type="predicted"/>
<evidence type="ECO:0000256" key="4">
    <source>
        <dbReference type="ARBA" id="ARBA00022989"/>
    </source>
</evidence>
<dbReference type="PANTHER" id="PTHR36115">
    <property type="entry name" value="PROLINE-RICH ANTIGEN HOMOLOG-RELATED"/>
    <property type="match status" value="1"/>
</dbReference>
<evidence type="ECO:0000256" key="5">
    <source>
        <dbReference type="ARBA" id="ARBA00023136"/>
    </source>
</evidence>
<feature type="domain" description="RDD" evidence="7">
    <location>
        <begin position="8"/>
        <end position="133"/>
    </location>
</feature>
<evidence type="ECO:0000256" key="1">
    <source>
        <dbReference type="ARBA" id="ARBA00004651"/>
    </source>
</evidence>
<comment type="caution">
    <text evidence="8">The sequence shown here is derived from an EMBL/GenBank/DDBJ whole genome shotgun (WGS) entry which is preliminary data.</text>
</comment>
<keyword evidence="4 6" id="KW-1133">Transmembrane helix</keyword>
<dbReference type="AlphaFoldDB" id="A0A1X0A6T7"/>
<dbReference type="Pfam" id="PF06271">
    <property type="entry name" value="RDD"/>
    <property type="match status" value="1"/>
</dbReference>
<organism evidence="8 9">
    <name type="scientific">Mycobacterium aquaticum</name>
    <dbReference type="NCBI Taxonomy" id="1927124"/>
    <lineage>
        <taxon>Bacteria</taxon>
        <taxon>Bacillati</taxon>
        <taxon>Actinomycetota</taxon>
        <taxon>Actinomycetes</taxon>
        <taxon>Mycobacteriales</taxon>
        <taxon>Mycobacteriaceae</taxon>
        <taxon>Mycobacterium</taxon>
    </lineage>
</organism>
<dbReference type="GO" id="GO:0005886">
    <property type="term" value="C:plasma membrane"/>
    <property type="evidence" value="ECO:0007669"/>
    <property type="project" value="UniProtKB-SubCell"/>
</dbReference>
<keyword evidence="2" id="KW-1003">Cell membrane</keyword>
<feature type="transmembrane region" description="Helical" evidence="6">
    <location>
        <begin position="99"/>
        <end position="121"/>
    </location>
</feature>
<evidence type="ECO:0000259" key="7">
    <source>
        <dbReference type="Pfam" id="PF06271"/>
    </source>
</evidence>
<feature type="transmembrane region" description="Helical" evidence="6">
    <location>
        <begin position="21"/>
        <end position="42"/>
    </location>
</feature>
<sequence length="142" mass="15061">MSQDARPAGIVSRGVAAVIDLAVVGIVLSALYVGLILTRLMFGPTTFSLPTVSAIFSSLVMFVVSVLYLAGCWVVSGCTVGAVVMGLRVVGRRSERLGPVVALLRAVAYVLFPVGLLWVVVDARRRSLQDIVLGSRVVYARV</sequence>
<name>A0A1X0A6T7_9MYCO</name>
<comment type="subcellular location">
    <subcellularLocation>
        <location evidence="1">Cell membrane</location>
        <topology evidence="1">Multi-pass membrane protein</topology>
    </subcellularLocation>
</comment>
<dbReference type="EMBL" id="MVHF01000052">
    <property type="protein sequence ID" value="ORA25744.1"/>
    <property type="molecule type" value="Genomic_DNA"/>
</dbReference>
<dbReference type="OrthoDB" id="5245023at2"/>
<evidence type="ECO:0000313" key="8">
    <source>
        <dbReference type="EMBL" id="ORA25744.1"/>
    </source>
</evidence>
<reference evidence="8 9" key="1">
    <citation type="submission" date="2017-02" db="EMBL/GenBank/DDBJ databases">
        <title>The new phylogeny of genus Mycobacterium.</title>
        <authorList>
            <person name="Tortoli E."/>
            <person name="Trovato A."/>
            <person name="Cirillo D.M."/>
        </authorList>
    </citation>
    <scope>NUCLEOTIDE SEQUENCE [LARGE SCALE GENOMIC DNA]</scope>
    <source>
        <strain evidence="8 9">RW6</strain>
    </source>
</reference>
<gene>
    <name evidence="8" type="ORF">BST13_32720</name>
</gene>
<dbReference type="RefSeq" id="WP_083169582.1">
    <property type="nucleotide sequence ID" value="NZ_MVHF01000052.1"/>
</dbReference>
<evidence type="ECO:0000313" key="9">
    <source>
        <dbReference type="Proteomes" id="UP000192448"/>
    </source>
</evidence>
<keyword evidence="5 6" id="KW-0472">Membrane</keyword>
<dbReference type="InterPro" id="IPR051791">
    <property type="entry name" value="Pra-immunoreactive"/>
</dbReference>
<evidence type="ECO:0000256" key="3">
    <source>
        <dbReference type="ARBA" id="ARBA00022692"/>
    </source>
</evidence>
<dbReference type="Proteomes" id="UP000192448">
    <property type="component" value="Unassembled WGS sequence"/>
</dbReference>
<dbReference type="STRING" id="1927124.BST13_32720"/>
<evidence type="ECO:0000256" key="2">
    <source>
        <dbReference type="ARBA" id="ARBA00022475"/>
    </source>
</evidence>
<dbReference type="InterPro" id="IPR010432">
    <property type="entry name" value="RDD"/>
</dbReference>
<feature type="transmembrane region" description="Helical" evidence="6">
    <location>
        <begin position="54"/>
        <end position="87"/>
    </location>
</feature>
<accession>A0A1X0A6T7</accession>
<evidence type="ECO:0000256" key="6">
    <source>
        <dbReference type="SAM" id="Phobius"/>
    </source>
</evidence>
<keyword evidence="9" id="KW-1185">Reference proteome</keyword>